<feature type="domain" description="Transposase IS116/IS110/IS902 C-terminal" evidence="2">
    <location>
        <begin position="232"/>
        <end position="317"/>
    </location>
</feature>
<dbReference type="GO" id="GO:0006313">
    <property type="term" value="P:DNA transposition"/>
    <property type="evidence" value="ECO:0007669"/>
    <property type="project" value="InterPro"/>
</dbReference>
<feature type="domain" description="Transposase IS110-like N-terminal" evidence="1">
    <location>
        <begin position="43"/>
        <end position="188"/>
    </location>
</feature>
<organism evidence="3 5">
    <name type="scientific">Moraxella caprae</name>
    <dbReference type="NCBI Taxonomy" id="90240"/>
    <lineage>
        <taxon>Bacteria</taxon>
        <taxon>Pseudomonadati</taxon>
        <taxon>Pseudomonadota</taxon>
        <taxon>Gammaproteobacteria</taxon>
        <taxon>Moraxellales</taxon>
        <taxon>Moraxellaceae</taxon>
        <taxon>Moraxella</taxon>
    </lineage>
</organism>
<reference evidence="3 5" key="1">
    <citation type="submission" date="2018-06" db="EMBL/GenBank/DDBJ databases">
        <authorList>
            <consortium name="Pathogen Informatics"/>
            <person name="Doyle S."/>
        </authorList>
    </citation>
    <scope>NUCLEOTIDE SEQUENCE [LARGE SCALE GENOMIC DNA]</scope>
    <source>
        <strain evidence="3 5">NCTC12877</strain>
    </source>
</reference>
<evidence type="ECO:0000313" key="3">
    <source>
        <dbReference type="EMBL" id="STZ09585.1"/>
    </source>
</evidence>
<dbReference type="EMBL" id="UGQB01000009">
    <property type="protein sequence ID" value="STZ70295.1"/>
    <property type="molecule type" value="Genomic_DNA"/>
</dbReference>
<evidence type="ECO:0000259" key="2">
    <source>
        <dbReference type="Pfam" id="PF02371"/>
    </source>
</evidence>
<evidence type="ECO:0000259" key="1">
    <source>
        <dbReference type="Pfam" id="PF01548"/>
    </source>
</evidence>
<dbReference type="PANTHER" id="PTHR33055">
    <property type="entry name" value="TRANSPOSASE FOR INSERTION SEQUENCE ELEMENT IS1111A"/>
    <property type="match status" value="1"/>
</dbReference>
<dbReference type="EMBL" id="UGQB01000004">
    <property type="protein sequence ID" value="STZ09585.1"/>
    <property type="molecule type" value="Genomic_DNA"/>
</dbReference>
<dbReference type="Proteomes" id="UP000254065">
    <property type="component" value="Unassembled WGS sequence"/>
</dbReference>
<dbReference type="GO" id="GO:0003677">
    <property type="term" value="F:DNA binding"/>
    <property type="evidence" value="ECO:0007669"/>
    <property type="project" value="InterPro"/>
</dbReference>
<dbReference type="AlphaFoldDB" id="A0A378R2X1"/>
<evidence type="ECO:0000313" key="4">
    <source>
        <dbReference type="EMBL" id="STZ70295.1"/>
    </source>
</evidence>
<protein>
    <submittedName>
        <fullName evidence="3">Transposase IS116/IS110/IS902 family</fullName>
    </submittedName>
</protein>
<dbReference type="NCBIfam" id="NF033542">
    <property type="entry name" value="transpos_IS110"/>
    <property type="match status" value="1"/>
</dbReference>
<dbReference type="InterPro" id="IPR002525">
    <property type="entry name" value="Transp_IS110-like_N"/>
</dbReference>
<name>A0A378R2X1_9GAMM</name>
<evidence type="ECO:0000313" key="5">
    <source>
        <dbReference type="Proteomes" id="UP000254065"/>
    </source>
</evidence>
<sequence length="359" mass="41309">MHCAIILGKTRLVSWEQNPQARLRQLLYQTSLVLYTTMSKTYIGIDIAKNTFDACFISHNTWQNCTFTNDQQGFIELTLWIQAHHYNTSTLHLIIEATGAYWEKLAHWAISHHHKVSIVNPLYIHAYAKSLGIRTKTDKQDAILLARYGAKENPPLWQPKSDNEIKLTALLKQREHHKRQLIKERTRQEALSIYVKSYTDDNIRHWSDSITQLDHQIWQLINCTPELNHRASLLATIPGIGKKTLPHLLVAIGDGSLFQSAKHLASYAGLAPRHHQSGISIHKQSSIGFSGQKELRSALFMPAVIVSFGRYPAFQKFIKRMEQKGKTKKQIIIAIMRKLLTISYAVIRQNRPFDKRIHE</sequence>
<dbReference type="STRING" id="1122244.GCA_000426885_02340"/>
<accession>A0A378R2X1</accession>
<gene>
    <name evidence="3" type="ORF">NCTC12877_02606</name>
    <name evidence="4" type="ORF">NCTC12877_02772</name>
</gene>
<dbReference type="GO" id="GO:0004803">
    <property type="term" value="F:transposase activity"/>
    <property type="evidence" value="ECO:0007669"/>
    <property type="project" value="InterPro"/>
</dbReference>
<dbReference type="Pfam" id="PF01548">
    <property type="entry name" value="DEDD_Tnp_IS110"/>
    <property type="match status" value="1"/>
</dbReference>
<dbReference type="Pfam" id="PF02371">
    <property type="entry name" value="Transposase_20"/>
    <property type="match status" value="1"/>
</dbReference>
<proteinExistence type="predicted"/>
<dbReference type="PANTHER" id="PTHR33055:SF3">
    <property type="entry name" value="PUTATIVE TRANSPOSASE FOR IS117-RELATED"/>
    <property type="match status" value="1"/>
</dbReference>
<dbReference type="InterPro" id="IPR003346">
    <property type="entry name" value="Transposase_20"/>
</dbReference>
<keyword evidence="5" id="KW-1185">Reference proteome</keyword>
<dbReference type="InterPro" id="IPR047650">
    <property type="entry name" value="Transpos_IS110"/>
</dbReference>